<dbReference type="RefSeq" id="WP_111258633.1">
    <property type="nucleotide sequence ID" value="NZ_POTW01000149.1"/>
</dbReference>
<dbReference type="Proteomes" id="UP000248764">
    <property type="component" value="Unassembled WGS sequence"/>
</dbReference>
<evidence type="ECO:0000313" key="3">
    <source>
        <dbReference type="EMBL" id="PZF79327.1"/>
    </source>
</evidence>
<evidence type="ECO:0000313" key="4">
    <source>
        <dbReference type="Proteomes" id="UP000248764"/>
    </source>
</evidence>
<reference evidence="3 4" key="1">
    <citation type="submission" date="2018-01" db="EMBL/GenBank/DDBJ databases">
        <title>Draft genome sequence of Jiangella sp. GTF31.</title>
        <authorList>
            <person name="Sahin N."/>
            <person name="Ay H."/>
            <person name="Saygin H."/>
        </authorList>
    </citation>
    <scope>NUCLEOTIDE SEQUENCE [LARGE SCALE GENOMIC DNA]</scope>
    <source>
        <strain evidence="3 4">GTF31</strain>
    </source>
</reference>
<dbReference type="AlphaFoldDB" id="A0A2W2BUI7"/>
<dbReference type="SUPFAM" id="SSF51735">
    <property type="entry name" value="NAD(P)-binding Rossmann-fold domains"/>
    <property type="match status" value="1"/>
</dbReference>
<dbReference type="InterPro" id="IPR050177">
    <property type="entry name" value="Lipid_A_modif_metabolic_enz"/>
</dbReference>
<keyword evidence="4" id="KW-1185">Reference proteome</keyword>
<comment type="caution">
    <text evidence="3">The sequence shown here is derived from an EMBL/GenBank/DDBJ whole genome shotgun (WGS) entry which is preliminary data.</text>
</comment>
<evidence type="ECO:0000256" key="1">
    <source>
        <dbReference type="SAM" id="MobiDB-lite"/>
    </source>
</evidence>
<dbReference type="PANTHER" id="PTHR43245:SF55">
    <property type="entry name" value="NAD(P)-BINDING DOMAIN-CONTAINING PROTEIN"/>
    <property type="match status" value="1"/>
</dbReference>
<dbReference type="Gene3D" id="3.40.50.720">
    <property type="entry name" value="NAD(P)-binding Rossmann-like Domain"/>
    <property type="match status" value="1"/>
</dbReference>
<organism evidence="3 4">
    <name type="scientific">Jiangella anatolica</name>
    <dbReference type="NCBI Taxonomy" id="2670374"/>
    <lineage>
        <taxon>Bacteria</taxon>
        <taxon>Bacillati</taxon>
        <taxon>Actinomycetota</taxon>
        <taxon>Actinomycetes</taxon>
        <taxon>Jiangellales</taxon>
        <taxon>Jiangellaceae</taxon>
        <taxon>Jiangella</taxon>
    </lineage>
</organism>
<dbReference type="InterPro" id="IPR001509">
    <property type="entry name" value="Epimerase_deHydtase"/>
</dbReference>
<protein>
    <recommendedName>
        <fullName evidence="2">NAD-dependent epimerase/dehydratase domain-containing protein</fullName>
    </recommendedName>
</protein>
<name>A0A2W2BUI7_9ACTN</name>
<gene>
    <name evidence="3" type="ORF">C1I92_31740</name>
</gene>
<accession>A0A2W2BUI7</accession>
<dbReference type="EMBL" id="POTW01000149">
    <property type="protein sequence ID" value="PZF79327.1"/>
    <property type="molecule type" value="Genomic_DNA"/>
</dbReference>
<proteinExistence type="predicted"/>
<sequence length="260" mass="28220">MTSVLYTGAAGRLGTVLRTGLAGQFDRVVLYVREEAIDADATEEVVVGRLDDLAALTEAMRGVDVVVHLAAIADEAPWEDILASNIDGTYAVFEAARRAGVRRVVYASSHHVIGFYPATERVGPAHPVRPDSYYGVSKVFGEALGRLYHDKWGLEVVNLRIGCFRPEPEDFRQLSAWLSHRDGVELVRCAVVAPEVGYLTVYGVSANTRGWWDNDEAAASIGYVARDDAEAHAELFSADDPAPSVHGGQFADPSYRGVGR</sequence>
<dbReference type="PANTHER" id="PTHR43245">
    <property type="entry name" value="BIFUNCTIONAL POLYMYXIN RESISTANCE PROTEIN ARNA"/>
    <property type="match status" value="1"/>
</dbReference>
<feature type="domain" description="NAD-dependent epimerase/dehydratase" evidence="2">
    <location>
        <begin position="5"/>
        <end position="161"/>
    </location>
</feature>
<dbReference type="Pfam" id="PF01370">
    <property type="entry name" value="Epimerase"/>
    <property type="match status" value="1"/>
</dbReference>
<feature type="region of interest" description="Disordered" evidence="1">
    <location>
        <begin position="238"/>
        <end position="260"/>
    </location>
</feature>
<dbReference type="InterPro" id="IPR036291">
    <property type="entry name" value="NAD(P)-bd_dom_sf"/>
</dbReference>
<evidence type="ECO:0000259" key="2">
    <source>
        <dbReference type="Pfam" id="PF01370"/>
    </source>
</evidence>